<evidence type="ECO:0000256" key="1">
    <source>
        <dbReference type="SAM" id="MobiDB-lite"/>
    </source>
</evidence>
<comment type="caution">
    <text evidence="2">The sequence shown here is derived from an EMBL/GenBank/DDBJ whole genome shotgun (WGS) entry which is preliminary data.</text>
</comment>
<feature type="compositionally biased region" description="Low complexity" evidence="1">
    <location>
        <begin position="23"/>
        <end position="38"/>
    </location>
</feature>
<feature type="non-terminal residue" evidence="2">
    <location>
        <position position="1"/>
    </location>
</feature>
<proteinExistence type="predicted"/>
<evidence type="ECO:0000313" key="2">
    <source>
        <dbReference type="EMBL" id="MCD7467528.1"/>
    </source>
</evidence>
<keyword evidence="3" id="KW-1185">Reference proteome</keyword>
<feature type="compositionally biased region" description="Basic and acidic residues" evidence="1">
    <location>
        <begin position="40"/>
        <end position="50"/>
    </location>
</feature>
<reference evidence="2 3" key="1">
    <citation type="journal article" date="2021" name="BMC Genomics">
        <title>Datura genome reveals duplications of psychoactive alkaloid biosynthetic genes and high mutation rate following tissue culture.</title>
        <authorList>
            <person name="Rajewski A."/>
            <person name="Carter-House D."/>
            <person name="Stajich J."/>
            <person name="Litt A."/>
        </authorList>
    </citation>
    <scope>NUCLEOTIDE SEQUENCE [LARGE SCALE GENOMIC DNA]</scope>
    <source>
        <strain evidence="2">AR-01</strain>
    </source>
</reference>
<accession>A0ABS8T8Q7</accession>
<evidence type="ECO:0000313" key="3">
    <source>
        <dbReference type="Proteomes" id="UP000823775"/>
    </source>
</evidence>
<gene>
    <name evidence="2" type="ORF">HAX54_005023</name>
</gene>
<dbReference type="EMBL" id="JACEIK010001240">
    <property type="protein sequence ID" value="MCD7467528.1"/>
    <property type="molecule type" value="Genomic_DNA"/>
</dbReference>
<dbReference type="Proteomes" id="UP000823775">
    <property type="component" value="Unassembled WGS sequence"/>
</dbReference>
<name>A0ABS8T8Q7_DATST</name>
<feature type="region of interest" description="Disordered" evidence="1">
    <location>
        <begin position="1"/>
        <end position="80"/>
    </location>
</feature>
<sequence length="80" mass="8485">VKGASGKGKKKRKADSEEESEDQGSSGAGASPSQPSGSFERIKADMDTMKELLTGLPRPPSDGTSPGHYRMPLIPWSRPT</sequence>
<protein>
    <submittedName>
        <fullName evidence="2">Uncharacterized protein</fullName>
    </submittedName>
</protein>
<organism evidence="2 3">
    <name type="scientific">Datura stramonium</name>
    <name type="common">Jimsonweed</name>
    <name type="synonym">Common thornapple</name>
    <dbReference type="NCBI Taxonomy" id="4076"/>
    <lineage>
        <taxon>Eukaryota</taxon>
        <taxon>Viridiplantae</taxon>
        <taxon>Streptophyta</taxon>
        <taxon>Embryophyta</taxon>
        <taxon>Tracheophyta</taxon>
        <taxon>Spermatophyta</taxon>
        <taxon>Magnoliopsida</taxon>
        <taxon>eudicotyledons</taxon>
        <taxon>Gunneridae</taxon>
        <taxon>Pentapetalae</taxon>
        <taxon>asterids</taxon>
        <taxon>lamiids</taxon>
        <taxon>Solanales</taxon>
        <taxon>Solanaceae</taxon>
        <taxon>Solanoideae</taxon>
        <taxon>Datureae</taxon>
        <taxon>Datura</taxon>
    </lineage>
</organism>